<evidence type="ECO:0000256" key="4">
    <source>
        <dbReference type="ARBA" id="ARBA00023163"/>
    </source>
</evidence>
<dbReference type="PANTHER" id="PTHR35807">
    <property type="entry name" value="TRANSCRIPTIONAL REGULATOR REDD-RELATED"/>
    <property type="match status" value="1"/>
</dbReference>
<evidence type="ECO:0000256" key="1">
    <source>
        <dbReference type="ARBA" id="ARBA00005820"/>
    </source>
</evidence>
<dbReference type="RefSeq" id="WP_204922911.1">
    <property type="nucleotide sequence ID" value="NZ_JAFEUC010000001.1"/>
</dbReference>
<dbReference type="InterPro" id="IPR001867">
    <property type="entry name" value="OmpR/PhoB-type_DNA-bd"/>
</dbReference>
<dbReference type="InterPro" id="IPR005158">
    <property type="entry name" value="BTAD"/>
</dbReference>
<evidence type="ECO:0000313" key="8">
    <source>
        <dbReference type="Proteomes" id="UP001518872"/>
    </source>
</evidence>
<dbReference type="SUPFAM" id="SSF46894">
    <property type="entry name" value="C-terminal effector domain of the bipartite response regulators"/>
    <property type="match status" value="1"/>
</dbReference>
<dbReference type="Pfam" id="PF03704">
    <property type="entry name" value="BTAD"/>
    <property type="match status" value="1"/>
</dbReference>
<evidence type="ECO:0000259" key="6">
    <source>
        <dbReference type="PROSITE" id="PS51755"/>
    </source>
</evidence>
<evidence type="ECO:0000256" key="3">
    <source>
        <dbReference type="ARBA" id="ARBA00023125"/>
    </source>
</evidence>
<dbReference type="InterPro" id="IPR010852">
    <property type="entry name" value="ABATE"/>
</dbReference>
<dbReference type="Gene3D" id="1.10.3300.10">
    <property type="entry name" value="Jann2411-like domain"/>
    <property type="match status" value="1"/>
</dbReference>
<keyword evidence="2" id="KW-0805">Transcription regulation</keyword>
<accession>A0ABS2INR2</accession>
<dbReference type="InterPro" id="IPR023286">
    <property type="entry name" value="ABATE_dom_sf"/>
</dbReference>
<dbReference type="Gene3D" id="1.25.40.10">
    <property type="entry name" value="Tetratricopeptide repeat domain"/>
    <property type="match status" value="1"/>
</dbReference>
<comment type="similarity">
    <text evidence="1">Belongs to the AfsR/DnrI/RedD regulatory family.</text>
</comment>
<dbReference type="CDD" id="cd15831">
    <property type="entry name" value="BTAD"/>
    <property type="match status" value="1"/>
</dbReference>
<dbReference type="SUPFAM" id="SSF48452">
    <property type="entry name" value="TPR-like"/>
    <property type="match status" value="1"/>
</dbReference>
<keyword evidence="3 5" id="KW-0238">DNA-binding</keyword>
<comment type="caution">
    <text evidence="7">The sequence shown here is derived from an EMBL/GenBank/DDBJ whole genome shotgun (WGS) entry which is preliminary data.</text>
</comment>
<dbReference type="PROSITE" id="PS51755">
    <property type="entry name" value="OMPR_PHOB"/>
    <property type="match status" value="1"/>
</dbReference>
<dbReference type="InterPro" id="IPR011990">
    <property type="entry name" value="TPR-like_helical_dom_sf"/>
</dbReference>
<dbReference type="EMBL" id="JAFEUC010000001">
    <property type="protein sequence ID" value="MBM7074804.1"/>
    <property type="molecule type" value="Genomic_DNA"/>
</dbReference>
<protein>
    <submittedName>
        <fullName evidence="7">ABATE domain-containing protein</fullName>
    </submittedName>
</protein>
<reference evidence="7 8" key="1">
    <citation type="submission" date="2021-02" db="EMBL/GenBank/DDBJ databases">
        <authorList>
            <person name="Ra J.-S."/>
        </authorList>
    </citation>
    <scope>NUCLEOTIDE SEQUENCE [LARGE SCALE GENOMIC DNA]</scope>
    <source>
        <strain evidence="7 8">MMS20-R1-14</strain>
    </source>
</reference>
<dbReference type="SMART" id="SM00862">
    <property type="entry name" value="Trans_reg_C"/>
    <property type="match status" value="1"/>
</dbReference>
<gene>
    <name evidence="7" type="ORF">JQX11_00335</name>
</gene>
<feature type="domain" description="OmpR/PhoB-type" evidence="6">
    <location>
        <begin position="1"/>
        <end position="92"/>
    </location>
</feature>
<dbReference type="Pfam" id="PF11706">
    <property type="entry name" value="zf-CGNR"/>
    <property type="match status" value="1"/>
</dbReference>
<dbReference type="InterPro" id="IPR051677">
    <property type="entry name" value="AfsR-DnrI-RedD_regulator"/>
</dbReference>
<dbReference type="Gene3D" id="1.10.10.10">
    <property type="entry name" value="Winged helix-like DNA-binding domain superfamily/Winged helix DNA-binding domain"/>
    <property type="match status" value="1"/>
</dbReference>
<dbReference type="InterPro" id="IPR036388">
    <property type="entry name" value="WH-like_DNA-bd_sf"/>
</dbReference>
<dbReference type="Pfam" id="PF07336">
    <property type="entry name" value="ABATE"/>
    <property type="match status" value="1"/>
</dbReference>
<evidence type="ECO:0000313" key="7">
    <source>
        <dbReference type="EMBL" id="MBM7074804.1"/>
    </source>
</evidence>
<name>A0ABS2INR2_9ACTN</name>
<sequence length="451" mass="49753">MEFRLLGPFQARQEGVVVDLGVRRQERCLLGLLLLDVGHLVGTDRLIDLLWPDRPPASARSAVHTYIGRLRAALGPYRVRIATGGDGYLVHDDGHTVDVAELARLVHRAGGSADPAERVRLLDRALALPRGPLLADTADDELRDRLAGPIEDLRLTGVELRAAARLALGQHTRVVIELTPLVARHPGREELVATLMTALYRGGRQTDALVLYRRTRRTLVEEIGVEPGARLREVHRGILRADHRLDRADRPVYEVRVRGEALPWGVGGHPALEFCNTFAGWRHEPPVPGAEWLRGYRTLAVWTGHAGLVDDPTVGRLIELGRRDPAGAAVVLDEVRALRARLYACLTDPADGPAFDAVARYAEQAARTLVFRREADGRGRWWPDPATGLRLPVHAAAWSAAQLLGDPRRLTVRVCPDPRCGWLFLDDTGMRRWCSLATCGRPATEAPCRGT</sequence>
<keyword evidence="4" id="KW-0804">Transcription</keyword>
<dbReference type="Pfam" id="PF00486">
    <property type="entry name" value="Trans_reg_C"/>
    <property type="match status" value="1"/>
</dbReference>
<dbReference type="InterPro" id="IPR021005">
    <property type="entry name" value="Znf_CGNR"/>
</dbReference>
<dbReference type="PANTHER" id="PTHR35807:SF1">
    <property type="entry name" value="TRANSCRIPTIONAL REGULATOR REDD"/>
    <property type="match status" value="1"/>
</dbReference>
<proteinExistence type="inferred from homology"/>
<dbReference type="InterPro" id="IPR016032">
    <property type="entry name" value="Sig_transdc_resp-reg_C-effctor"/>
</dbReference>
<organism evidence="7 8">
    <name type="scientific">Micromonospora humida</name>
    <dbReference type="NCBI Taxonomy" id="2809018"/>
    <lineage>
        <taxon>Bacteria</taxon>
        <taxon>Bacillati</taxon>
        <taxon>Actinomycetota</taxon>
        <taxon>Actinomycetes</taxon>
        <taxon>Micromonosporales</taxon>
        <taxon>Micromonosporaceae</taxon>
        <taxon>Micromonospora</taxon>
    </lineage>
</organism>
<evidence type="ECO:0000256" key="5">
    <source>
        <dbReference type="PROSITE-ProRule" id="PRU01091"/>
    </source>
</evidence>
<evidence type="ECO:0000256" key="2">
    <source>
        <dbReference type="ARBA" id="ARBA00023015"/>
    </source>
</evidence>
<dbReference type="SUPFAM" id="SSF160904">
    <property type="entry name" value="Jann2411-like"/>
    <property type="match status" value="1"/>
</dbReference>
<dbReference type="Proteomes" id="UP001518872">
    <property type="component" value="Unassembled WGS sequence"/>
</dbReference>
<feature type="DNA-binding region" description="OmpR/PhoB-type" evidence="5">
    <location>
        <begin position="1"/>
        <end position="92"/>
    </location>
</feature>
<dbReference type="SMART" id="SM01043">
    <property type="entry name" value="BTAD"/>
    <property type="match status" value="1"/>
</dbReference>
<keyword evidence="8" id="KW-1185">Reference proteome</keyword>